<evidence type="ECO:0000256" key="4">
    <source>
        <dbReference type="ARBA" id="ARBA00034697"/>
    </source>
</evidence>
<feature type="signal peptide" evidence="10">
    <location>
        <begin position="1"/>
        <end position="28"/>
    </location>
</feature>
<evidence type="ECO:0000256" key="6">
    <source>
        <dbReference type="ARBA" id="ARBA00034875"/>
    </source>
</evidence>
<dbReference type="GO" id="GO:0030867">
    <property type="term" value="C:rough endoplasmic reticulum membrane"/>
    <property type="evidence" value="ECO:0007669"/>
    <property type="project" value="UniProtKB-SubCell"/>
</dbReference>
<feature type="compositionally biased region" description="Acidic residues" evidence="8">
    <location>
        <begin position="86"/>
        <end position="106"/>
    </location>
</feature>
<feature type="region of interest" description="Disordered" evidence="8">
    <location>
        <begin position="409"/>
        <end position="485"/>
    </location>
</feature>
<dbReference type="PANTHER" id="PTHR12883:SF0">
    <property type="entry name" value="PAT COMPLEX SUBUNIT CCDC47"/>
    <property type="match status" value="1"/>
</dbReference>
<keyword evidence="1 9" id="KW-0812">Transmembrane</keyword>
<evidence type="ECO:0000256" key="9">
    <source>
        <dbReference type="SAM" id="Phobius"/>
    </source>
</evidence>
<proteinExistence type="inferred from homology"/>
<dbReference type="PANTHER" id="PTHR12883">
    <property type="entry name" value="ADIPOCYTE-SPECIFIC PROTEIN 4-RELATED"/>
    <property type="match status" value="1"/>
</dbReference>
<keyword evidence="2 9" id="KW-1133">Transmembrane helix</keyword>
<keyword evidence="3 9" id="KW-0472">Membrane</keyword>
<evidence type="ECO:0000313" key="11">
    <source>
        <dbReference type="EMBL" id="KAI6652022.1"/>
    </source>
</evidence>
<feature type="region of interest" description="Disordered" evidence="8">
    <location>
        <begin position="56"/>
        <end position="106"/>
    </location>
</feature>
<feature type="compositionally biased region" description="Basic and acidic residues" evidence="8">
    <location>
        <begin position="456"/>
        <end position="468"/>
    </location>
</feature>
<dbReference type="EMBL" id="JAKMXF010000300">
    <property type="protein sequence ID" value="KAI6652022.1"/>
    <property type="molecule type" value="Genomic_DNA"/>
</dbReference>
<feature type="compositionally biased region" description="Basic and acidic residues" evidence="8">
    <location>
        <begin position="435"/>
        <end position="448"/>
    </location>
</feature>
<feature type="compositionally biased region" description="Basic and acidic residues" evidence="8">
    <location>
        <begin position="419"/>
        <end position="428"/>
    </location>
</feature>
<accession>A0AAV7JSR4</accession>
<keyword evidence="12" id="KW-1185">Reference proteome</keyword>
<dbReference type="GO" id="GO:0005509">
    <property type="term" value="F:calcium ion binding"/>
    <property type="evidence" value="ECO:0007669"/>
    <property type="project" value="InterPro"/>
</dbReference>
<evidence type="ECO:0000256" key="5">
    <source>
        <dbReference type="ARBA" id="ARBA00034746"/>
    </source>
</evidence>
<evidence type="ECO:0000256" key="3">
    <source>
        <dbReference type="ARBA" id="ARBA00023136"/>
    </source>
</evidence>
<evidence type="ECO:0000256" key="2">
    <source>
        <dbReference type="ARBA" id="ARBA00022989"/>
    </source>
</evidence>
<dbReference type="AlphaFoldDB" id="A0AAV7JSR4"/>
<feature type="chain" id="PRO_5043854680" description="PAT complex subunit CCDC47" evidence="10">
    <location>
        <begin position="29"/>
        <end position="485"/>
    </location>
</feature>
<protein>
    <recommendedName>
        <fullName evidence="6">PAT complex subunit CCDC47</fullName>
    </recommendedName>
    <alternativeName>
        <fullName evidence="7">Coiled-coil domain-containing protein 47</fullName>
    </alternativeName>
</protein>
<dbReference type="Proteomes" id="UP001165289">
    <property type="component" value="Unassembled WGS sequence"/>
</dbReference>
<comment type="similarity">
    <text evidence="5">Belongs to the CCDC47 family.</text>
</comment>
<name>A0AAV7JSR4_9METZ</name>
<gene>
    <name evidence="11" type="ORF">LOD99_4567</name>
</gene>
<reference evidence="11 12" key="1">
    <citation type="journal article" date="2023" name="BMC Biol.">
        <title>The compact genome of the sponge Oopsacas minuta (Hexactinellida) is lacking key metazoan core genes.</title>
        <authorList>
            <person name="Santini S."/>
            <person name="Schenkelaars Q."/>
            <person name="Jourda C."/>
            <person name="Duchesne M."/>
            <person name="Belahbib H."/>
            <person name="Rocher C."/>
            <person name="Selva M."/>
            <person name="Riesgo A."/>
            <person name="Vervoort M."/>
            <person name="Leys S.P."/>
            <person name="Kodjabachian L."/>
            <person name="Le Bivic A."/>
            <person name="Borchiellini C."/>
            <person name="Claverie J.M."/>
            <person name="Renard E."/>
        </authorList>
    </citation>
    <scope>NUCLEOTIDE SEQUENCE [LARGE SCALE GENOMIC DNA]</scope>
    <source>
        <strain evidence="11">SPO-2</strain>
    </source>
</reference>
<evidence type="ECO:0000256" key="1">
    <source>
        <dbReference type="ARBA" id="ARBA00022692"/>
    </source>
</evidence>
<evidence type="ECO:0000256" key="10">
    <source>
        <dbReference type="SAM" id="SignalP"/>
    </source>
</evidence>
<sequence>MHPTHTLSSNWLILCLCIFVLFFQLTSSDTGKRGQRRVVENFDQDDDDDLDQYYSDGEFDLPRDVTDNGDEIDADIDTSEVAWNDVDGEDREDSDDEDFDNPEYSSFDEVDIENEEYRSSDRKFSPDPQMTITESKVPVRSTLDAYLGEMLMAVGICVYLLCFLIGRARGERMITAWFEANSDLLYENFSLVGVKDNEHKFLKEREDIYRLWCSGRVGCDGMMFEINLDKRHDLISRMVAIIKSVPDKITITAMLPKEETEHIVFALSTKKQLSRMLKEYEDLIFFASTKVPCDRFGFSQGVLVSACESQEAISSIISTQIAKIIETHFDCFESLHISDQYIGTKADNDPEVVTETPSVTCRIILKLNVPAKRKSIGSRSADMAKMLPMTHLALMLIDRVRKLKLSKETHMKTQKNRAKFQEGQDKKKNTQRMEAAQKKKEEKAKAAHDALMQETDPNKAKKMEEKDRKKQMKKTGVQAKIVKVK</sequence>
<dbReference type="GO" id="GO:0032469">
    <property type="term" value="P:endoplasmic reticulum calcium ion homeostasis"/>
    <property type="evidence" value="ECO:0007669"/>
    <property type="project" value="InterPro"/>
</dbReference>
<dbReference type="Pfam" id="PF07946">
    <property type="entry name" value="CCDC47"/>
    <property type="match status" value="1"/>
</dbReference>
<feature type="compositionally biased region" description="Acidic residues" evidence="8">
    <location>
        <begin position="67"/>
        <end position="78"/>
    </location>
</feature>
<keyword evidence="10" id="KW-0732">Signal</keyword>
<evidence type="ECO:0000256" key="8">
    <source>
        <dbReference type="SAM" id="MobiDB-lite"/>
    </source>
</evidence>
<comment type="caution">
    <text evidence="11">The sequence shown here is derived from an EMBL/GenBank/DDBJ whole genome shotgun (WGS) entry which is preliminary data.</text>
</comment>
<organism evidence="11 12">
    <name type="scientific">Oopsacas minuta</name>
    <dbReference type="NCBI Taxonomy" id="111878"/>
    <lineage>
        <taxon>Eukaryota</taxon>
        <taxon>Metazoa</taxon>
        <taxon>Porifera</taxon>
        <taxon>Hexactinellida</taxon>
        <taxon>Hexasterophora</taxon>
        <taxon>Lyssacinosida</taxon>
        <taxon>Leucopsacidae</taxon>
        <taxon>Oopsacas</taxon>
    </lineage>
</organism>
<feature type="transmembrane region" description="Helical" evidence="9">
    <location>
        <begin position="145"/>
        <end position="165"/>
    </location>
</feature>
<evidence type="ECO:0000313" key="12">
    <source>
        <dbReference type="Proteomes" id="UP001165289"/>
    </source>
</evidence>
<comment type="subcellular location">
    <subcellularLocation>
        <location evidence="4">Rough endoplasmic reticulum membrane</location>
        <topology evidence="4">Single-pass type I membrane protein</topology>
    </subcellularLocation>
</comment>
<dbReference type="InterPro" id="IPR012879">
    <property type="entry name" value="CCDC47"/>
</dbReference>
<evidence type="ECO:0000256" key="7">
    <source>
        <dbReference type="ARBA" id="ARBA00034902"/>
    </source>
</evidence>